<accession>A0A9X3ALR4</accession>
<dbReference type="Proteomes" id="UP001141259">
    <property type="component" value="Unassembled WGS sequence"/>
</dbReference>
<comment type="caution">
    <text evidence="1">The sequence shown here is derived from an EMBL/GenBank/DDBJ whole genome shotgun (WGS) entry which is preliminary data.</text>
</comment>
<proteinExistence type="predicted"/>
<protein>
    <submittedName>
        <fullName evidence="1">Uncharacterized protein</fullName>
    </submittedName>
</protein>
<sequence length="164" mass="17218">MPQNGTRSLDRILRTLRATMRTHGLSRPDRLVISTRSRSIHLEFTSAAPLDRVTGLLLWANTLHGVDLAWTHRPGGVFTLAATGRTGAGLGIGMACSIPASAVGARVLDLGAGARLASFPESFDLARTFGVAEHDTESVSFNEVADLLGFARTTAAPVVVAVAA</sequence>
<dbReference type="RefSeq" id="WP_259630347.1">
    <property type="nucleotide sequence ID" value="NZ_JANYMP010000065.1"/>
</dbReference>
<organism evidence="1 2">
    <name type="scientific">Umezawaea endophytica</name>
    <dbReference type="NCBI Taxonomy" id="1654476"/>
    <lineage>
        <taxon>Bacteria</taxon>
        <taxon>Bacillati</taxon>
        <taxon>Actinomycetota</taxon>
        <taxon>Actinomycetes</taxon>
        <taxon>Pseudonocardiales</taxon>
        <taxon>Pseudonocardiaceae</taxon>
        <taxon>Umezawaea</taxon>
    </lineage>
</organism>
<name>A0A9X3ALR4_9PSEU</name>
<dbReference type="EMBL" id="JANYMP010000065">
    <property type="protein sequence ID" value="MCS7484905.1"/>
    <property type="molecule type" value="Genomic_DNA"/>
</dbReference>
<reference evidence="1" key="1">
    <citation type="submission" date="2022-08" db="EMBL/GenBank/DDBJ databases">
        <authorList>
            <person name="Tistechok S."/>
            <person name="Samborskyy M."/>
            <person name="Roman I."/>
        </authorList>
    </citation>
    <scope>NUCLEOTIDE SEQUENCE</scope>
    <source>
        <strain evidence="1">DSM 103496</strain>
    </source>
</reference>
<evidence type="ECO:0000313" key="1">
    <source>
        <dbReference type="EMBL" id="MCS7484905.1"/>
    </source>
</evidence>
<keyword evidence="2" id="KW-1185">Reference proteome</keyword>
<evidence type="ECO:0000313" key="2">
    <source>
        <dbReference type="Proteomes" id="UP001141259"/>
    </source>
</evidence>
<gene>
    <name evidence="1" type="ORF">NZH93_49450</name>
</gene>
<dbReference type="AlphaFoldDB" id="A0A9X3ALR4"/>